<accession>A0A7D4BI19</accession>
<dbReference type="RefSeq" id="WP_173223271.1">
    <property type="nucleotide sequence ID" value="NZ_CP048104.1"/>
</dbReference>
<protein>
    <submittedName>
        <fullName evidence="2">MBL fold metallo-hydrolase</fullName>
    </submittedName>
</protein>
<proteinExistence type="predicted"/>
<organism evidence="2 3">
    <name type="scientific">Kroppenstedtia pulmonis</name>
    <dbReference type="NCBI Taxonomy" id="1380685"/>
    <lineage>
        <taxon>Bacteria</taxon>
        <taxon>Bacillati</taxon>
        <taxon>Bacillota</taxon>
        <taxon>Bacilli</taxon>
        <taxon>Bacillales</taxon>
        <taxon>Thermoactinomycetaceae</taxon>
        <taxon>Kroppenstedtia</taxon>
    </lineage>
</organism>
<evidence type="ECO:0000259" key="1">
    <source>
        <dbReference type="Pfam" id="PF00753"/>
    </source>
</evidence>
<dbReference type="AlphaFoldDB" id="A0A7D4BI19"/>
<dbReference type="Pfam" id="PF00753">
    <property type="entry name" value="Lactamase_B"/>
    <property type="match status" value="1"/>
</dbReference>
<dbReference type="GO" id="GO:0016787">
    <property type="term" value="F:hydrolase activity"/>
    <property type="evidence" value="ECO:0007669"/>
    <property type="project" value="UniProtKB-KW"/>
</dbReference>
<dbReference type="InterPro" id="IPR050855">
    <property type="entry name" value="NDM-1-like"/>
</dbReference>
<keyword evidence="2" id="KW-0378">Hydrolase</keyword>
<dbReference type="PANTHER" id="PTHR42951">
    <property type="entry name" value="METALLO-BETA-LACTAMASE DOMAIN-CONTAINING"/>
    <property type="match status" value="1"/>
</dbReference>
<evidence type="ECO:0000313" key="2">
    <source>
        <dbReference type="EMBL" id="QKG85015.1"/>
    </source>
</evidence>
<dbReference type="InterPro" id="IPR036866">
    <property type="entry name" value="RibonucZ/Hydroxyglut_hydro"/>
</dbReference>
<gene>
    <name evidence="2" type="ORF">GXN76_11400</name>
</gene>
<dbReference type="Gene3D" id="3.60.15.10">
    <property type="entry name" value="Ribonuclease Z/Hydroxyacylglutathione hydrolase-like"/>
    <property type="match status" value="1"/>
</dbReference>
<dbReference type="Proteomes" id="UP000503088">
    <property type="component" value="Chromosome"/>
</dbReference>
<sequence length="111" mass="12862">MMQKIGYITDRILYLSPHTETDRPILAAIRGKHRTLMIDTGNSPAHADLFINKLRQQSHPLPHMAVLTHWHWDHTFGCHQIDVPILAHEETKRSMEKIIPLSWTDEALVPE</sequence>
<dbReference type="InterPro" id="IPR001279">
    <property type="entry name" value="Metallo-B-lactamas"/>
</dbReference>
<reference evidence="2 3" key="1">
    <citation type="submission" date="2020-01" db="EMBL/GenBank/DDBJ databases">
        <authorList>
            <person name="Gulvik C.A."/>
            <person name="Batra D.G."/>
        </authorList>
    </citation>
    <scope>NUCLEOTIDE SEQUENCE [LARGE SCALE GENOMIC DNA]</scope>
    <source>
        <strain evidence="2 3">W9323</strain>
    </source>
</reference>
<keyword evidence="3" id="KW-1185">Reference proteome</keyword>
<dbReference type="EMBL" id="CP048104">
    <property type="protein sequence ID" value="QKG85015.1"/>
    <property type="molecule type" value="Genomic_DNA"/>
</dbReference>
<dbReference type="KEGG" id="kpul:GXN76_11400"/>
<feature type="domain" description="Metallo-beta-lactamase" evidence="1">
    <location>
        <begin position="29"/>
        <end position="79"/>
    </location>
</feature>
<dbReference type="SUPFAM" id="SSF56281">
    <property type="entry name" value="Metallo-hydrolase/oxidoreductase"/>
    <property type="match status" value="1"/>
</dbReference>
<name>A0A7D4BI19_9BACL</name>
<dbReference type="PANTHER" id="PTHR42951:SF4">
    <property type="entry name" value="ACYL-COENZYME A THIOESTERASE MBLAC2"/>
    <property type="match status" value="1"/>
</dbReference>
<evidence type="ECO:0000313" key="3">
    <source>
        <dbReference type="Proteomes" id="UP000503088"/>
    </source>
</evidence>